<dbReference type="AlphaFoldDB" id="A0A2G9YHF2"/>
<dbReference type="Gene3D" id="3.40.50.300">
    <property type="entry name" value="P-loop containing nucleotide triphosphate hydrolases"/>
    <property type="match status" value="1"/>
</dbReference>
<comment type="similarity">
    <text evidence="1">Belongs to the GSP E family.</text>
</comment>
<proteinExistence type="inferred from homology"/>
<gene>
    <name evidence="3" type="ORF">COX41_06920</name>
</gene>
<dbReference type="GO" id="GO:0016887">
    <property type="term" value="F:ATP hydrolysis activity"/>
    <property type="evidence" value="ECO:0007669"/>
    <property type="project" value="InterPro"/>
</dbReference>
<comment type="caution">
    <text evidence="3">The sequence shown here is derived from an EMBL/GenBank/DDBJ whole genome shotgun (WGS) entry which is preliminary data.</text>
</comment>
<evidence type="ECO:0000313" key="3">
    <source>
        <dbReference type="EMBL" id="PIP18679.1"/>
    </source>
</evidence>
<dbReference type="InterPro" id="IPR027417">
    <property type="entry name" value="P-loop_NTPase"/>
</dbReference>
<dbReference type="InterPro" id="IPR001482">
    <property type="entry name" value="T2SS/T4SS_dom"/>
</dbReference>
<feature type="non-terminal residue" evidence="3">
    <location>
        <position position="139"/>
    </location>
</feature>
<dbReference type="EMBL" id="PCRK01000180">
    <property type="protein sequence ID" value="PIP18679.1"/>
    <property type="molecule type" value="Genomic_DNA"/>
</dbReference>
<dbReference type="PANTHER" id="PTHR30486">
    <property type="entry name" value="TWITCHING MOTILITY PROTEIN PILT"/>
    <property type="match status" value="1"/>
</dbReference>
<sequence length="139" mass="15332">MVQKNASDLHLKSGRPPLLRIRGELTTIGDTPLEPSVIRNMIAEIISDTDKQKFDRELELDCAYSLAGVGRFRINVFLQRQQIGVVIRLIPLEIKSLDQLGFSQILKDMALKQKGLILVTGPTGSGKSTTLAAIVNHIN</sequence>
<evidence type="ECO:0000256" key="1">
    <source>
        <dbReference type="ARBA" id="ARBA00006611"/>
    </source>
</evidence>
<dbReference type="SUPFAM" id="SSF52540">
    <property type="entry name" value="P-loop containing nucleoside triphosphate hydrolases"/>
    <property type="match status" value="1"/>
</dbReference>
<dbReference type="InterPro" id="IPR050921">
    <property type="entry name" value="T4SS_GSP_E_ATPase"/>
</dbReference>
<evidence type="ECO:0000259" key="2">
    <source>
        <dbReference type="Pfam" id="PF00437"/>
    </source>
</evidence>
<evidence type="ECO:0000313" key="4">
    <source>
        <dbReference type="Proteomes" id="UP000231292"/>
    </source>
</evidence>
<feature type="domain" description="Bacterial type II secretion system protein E" evidence="2">
    <location>
        <begin position="4"/>
        <end position="139"/>
    </location>
</feature>
<name>A0A2G9YHF2_9BACT</name>
<protein>
    <submittedName>
        <fullName evidence="3">Type IV pili twitching motility protein PilT</fullName>
    </submittedName>
</protein>
<dbReference type="Pfam" id="PF00437">
    <property type="entry name" value="T2SSE"/>
    <property type="match status" value="1"/>
</dbReference>
<dbReference type="Proteomes" id="UP000231292">
    <property type="component" value="Unassembled WGS sequence"/>
</dbReference>
<organism evidence="3 4">
    <name type="scientific">Candidatus Sherwoodlollariibacterium unditelluris</name>
    <dbReference type="NCBI Taxonomy" id="1974757"/>
    <lineage>
        <taxon>Bacteria</taxon>
        <taxon>Pseudomonadati</taxon>
        <taxon>Candidatus Omnitrophota</taxon>
        <taxon>Candidatus Sherwoodlollariibacterium</taxon>
    </lineage>
</organism>
<accession>A0A2G9YHF2</accession>
<reference evidence="3 4" key="1">
    <citation type="submission" date="2017-09" db="EMBL/GenBank/DDBJ databases">
        <title>Depth-based differentiation of microbial function through sediment-hosted aquifers and enrichment of novel symbionts in the deep terrestrial subsurface.</title>
        <authorList>
            <person name="Probst A.J."/>
            <person name="Ladd B."/>
            <person name="Jarett J.K."/>
            <person name="Geller-Mcgrath D.E."/>
            <person name="Sieber C.M."/>
            <person name="Emerson J.B."/>
            <person name="Anantharaman K."/>
            <person name="Thomas B.C."/>
            <person name="Malmstrom R."/>
            <person name="Stieglmeier M."/>
            <person name="Klingl A."/>
            <person name="Woyke T."/>
            <person name="Ryan C.M."/>
            <person name="Banfield J.F."/>
        </authorList>
    </citation>
    <scope>NUCLEOTIDE SEQUENCE [LARGE SCALE GENOMIC DNA]</scope>
    <source>
        <strain evidence="3">CG23_combo_of_CG06-09_8_20_14_all_41_10</strain>
    </source>
</reference>
<dbReference type="Gene3D" id="3.30.450.90">
    <property type="match status" value="1"/>
</dbReference>